<dbReference type="Proteomes" id="UP000813824">
    <property type="component" value="Unassembled WGS sequence"/>
</dbReference>
<evidence type="ECO:0000256" key="1">
    <source>
        <dbReference type="SAM" id="MobiDB-lite"/>
    </source>
</evidence>
<dbReference type="EMBL" id="JAEVFJ010000023">
    <property type="protein sequence ID" value="KAH8096659.1"/>
    <property type="molecule type" value="Genomic_DNA"/>
</dbReference>
<keyword evidence="3" id="KW-1185">Reference proteome</keyword>
<evidence type="ECO:0000313" key="2">
    <source>
        <dbReference type="EMBL" id="KAH8096659.1"/>
    </source>
</evidence>
<dbReference type="OrthoDB" id="10429376at2759"/>
<evidence type="ECO:0000313" key="3">
    <source>
        <dbReference type="Proteomes" id="UP000813824"/>
    </source>
</evidence>
<proteinExistence type="predicted"/>
<reference evidence="2" key="1">
    <citation type="journal article" date="2021" name="New Phytol.">
        <title>Evolutionary innovations through gain and loss of genes in the ectomycorrhizal Boletales.</title>
        <authorList>
            <person name="Wu G."/>
            <person name="Miyauchi S."/>
            <person name="Morin E."/>
            <person name="Kuo A."/>
            <person name="Drula E."/>
            <person name="Varga T."/>
            <person name="Kohler A."/>
            <person name="Feng B."/>
            <person name="Cao Y."/>
            <person name="Lipzen A."/>
            <person name="Daum C."/>
            <person name="Hundley H."/>
            <person name="Pangilinan J."/>
            <person name="Johnson J."/>
            <person name="Barry K."/>
            <person name="LaButti K."/>
            <person name="Ng V."/>
            <person name="Ahrendt S."/>
            <person name="Min B."/>
            <person name="Choi I.G."/>
            <person name="Park H."/>
            <person name="Plett J.M."/>
            <person name="Magnuson J."/>
            <person name="Spatafora J.W."/>
            <person name="Nagy L.G."/>
            <person name="Henrissat B."/>
            <person name="Grigoriev I.V."/>
            <person name="Yang Z.L."/>
            <person name="Xu J."/>
            <person name="Martin F.M."/>
        </authorList>
    </citation>
    <scope>NUCLEOTIDE SEQUENCE</scope>
    <source>
        <strain evidence="2">KKN 215</strain>
    </source>
</reference>
<dbReference type="AlphaFoldDB" id="A0A8K0UK56"/>
<accession>A0A8K0UK56</accession>
<feature type="region of interest" description="Disordered" evidence="1">
    <location>
        <begin position="1"/>
        <end position="30"/>
    </location>
</feature>
<comment type="caution">
    <text evidence="2">The sequence shown here is derived from an EMBL/GenBank/DDBJ whole genome shotgun (WGS) entry which is preliminary data.</text>
</comment>
<protein>
    <submittedName>
        <fullName evidence="2">Uncharacterized protein</fullName>
    </submittedName>
</protein>
<name>A0A8K0UK56_9AGAR</name>
<gene>
    <name evidence="2" type="ORF">BXZ70DRAFT_328795</name>
</gene>
<organism evidence="2 3">
    <name type="scientific">Cristinia sonorae</name>
    <dbReference type="NCBI Taxonomy" id="1940300"/>
    <lineage>
        <taxon>Eukaryota</taxon>
        <taxon>Fungi</taxon>
        <taxon>Dikarya</taxon>
        <taxon>Basidiomycota</taxon>
        <taxon>Agaricomycotina</taxon>
        <taxon>Agaricomycetes</taxon>
        <taxon>Agaricomycetidae</taxon>
        <taxon>Agaricales</taxon>
        <taxon>Pleurotineae</taxon>
        <taxon>Stephanosporaceae</taxon>
        <taxon>Cristinia</taxon>
    </lineage>
</organism>
<sequence>MPFVHNIMDRASSPQWTNALPAGRQQPHHADTKLSHVSAVPVDIYDDEDSCQSIDSSTDSIFSAEMDISDEDLSDATSSDSAMVLSAVAKPPISATNPTIVPSQGDSVSPQLTSGRLMQHQMWQNFIRAANNPFTPGPQRFLVFADSYMWARNWQEMENMNLTLETFNDTIQRIPFPITMVRSKWRSEFINHFGRSGGVETHCVILTSSILSMNTHFQGCLSY</sequence>